<keyword evidence="2" id="KW-1185">Reference proteome</keyword>
<sequence>CVDVFGPCILSGFCPSQSKTHPLKKRARLSVFKTGKKVLPT</sequence>
<evidence type="ECO:0000313" key="2">
    <source>
        <dbReference type="Proteomes" id="UP001059596"/>
    </source>
</evidence>
<proteinExistence type="predicted"/>
<comment type="caution">
    <text evidence="1">The sequence shown here is derived from an EMBL/GenBank/DDBJ whole genome shotgun (WGS) entry which is preliminary data.</text>
</comment>
<dbReference type="EMBL" id="JAMKOV010000001">
    <property type="protein sequence ID" value="KAI8046331.1"/>
    <property type="molecule type" value="Genomic_DNA"/>
</dbReference>
<accession>A0A9P9Z046</accession>
<evidence type="ECO:0000313" key="1">
    <source>
        <dbReference type="EMBL" id="KAI8046331.1"/>
    </source>
</evidence>
<protein>
    <submittedName>
        <fullName evidence="1">Uncharacterized protein</fullName>
    </submittedName>
</protein>
<organism evidence="1 2">
    <name type="scientific">Drosophila gunungcola</name>
    <name type="common">fruit fly</name>
    <dbReference type="NCBI Taxonomy" id="103775"/>
    <lineage>
        <taxon>Eukaryota</taxon>
        <taxon>Metazoa</taxon>
        <taxon>Ecdysozoa</taxon>
        <taxon>Arthropoda</taxon>
        <taxon>Hexapoda</taxon>
        <taxon>Insecta</taxon>
        <taxon>Pterygota</taxon>
        <taxon>Neoptera</taxon>
        <taxon>Endopterygota</taxon>
        <taxon>Diptera</taxon>
        <taxon>Brachycera</taxon>
        <taxon>Muscomorpha</taxon>
        <taxon>Ephydroidea</taxon>
        <taxon>Drosophilidae</taxon>
        <taxon>Drosophila</taxon>
        <taxon>Sophophora</taxon>
    </lineage>
</organism>
<dbReference type="Proteomes" id="UP001059596">
    <property type="component" value="Chromosome 3R"/>
</dbReference>
<gene>
    <name evidence="1" type="ORF">M5D96_002533</name>
</gene>
<feature type="non-terminal residue" evidence="1">
    <location>
        <position position="1"/>
    </location>
</feature>
<dbReference type="AlphaFoldDB" id="A0A9P9Z046"/>
<name>A0A9P9Z046_9MUSC</name>
<reference evidence="1" key="1">
    <citation type="journal article" date="2023" name="Genome Biol. Evol.">
        <title>Long-read-based Genome Assembly of Drosophila gunungcola Reveals Fewer Chemosensory Genes in Flower-breeding Species.</title>
        <authorList>
            <person name="Negi A."/>
            <person name="Liao B.Y."/>
            <person name="Yeh S.D."/>
        </authorList>
    </citation>
    <scope>NUCLEOTIDE SEQUENCE</scope>
    <source>
        <strain evidence="1">Sukarami</strain>
    </source>
</reference>